<sequence>MTHYQIENCLENWDFDAALEWHRYISDNNSDQIPNYCRYLADTGHLDIAKSLIDSIKSNPVLYKKLSNDENFSVCRNLNSFFNKKLNEYANNPDYFCKLYMFSLTGNIDKVFSLLTTYRGGHINSSTSAENNMIINFALNKLIEKNRLDVDISREIIIHLANSNKINNQRKKYLLKSMIDFIAKNHDLSKELFDLKHIYTIHIRLIPLIYAISNNENGAKSLMSKVYSLIQDNNNLNMLNTEKPRIAICISGMFKSDLTNLKTIQTKLAIPLNADVFIHTWDRQQDWMGDVRRYNFWPRVFNISNSLVPKNIQNLSFLEKNYSNVYSCLLSSVFSSLDINQVKNNIISKSILIENENNFMREHHINDNFKSRETFNQIKMFYGLYKCFELAKRKEDIEGFRYDYFIRLRADTIVNSNSISPEHLYALDNSSLAVPAGAGWGISDGFFYANRSVYERVISLWKKMKIANRLSPFEEFRDWDAHKLLGLWLLKNDIRPVPCKFSCGTIFGGETLKVPGLLAALEKDNTQENRNKFPEETQWLMEFLKDKAK</sequence>
<dbReference type="AlphaFoldDB" id="A0A0H5B179"/>
<dbReference type="EMBL" id="AB810251">
    <property type="protein sequence ID" value="BAR88565.1"/>
    <property type="molecule type" value="Genomic_DNA"/>
</dbReference>
<protein>
    <submittedName>
        <fullName evidence="1">Uncharacterized protein</fullName>
    </submittedName>
</protein>
<reference evidence="1" key="1">
    <citation type="journal article" date="2015" name="J. Vet. Med. Sci.">
        <title>The genetic organization of the capsular polysaccharide biosynthesis region of Actinobacillus pleuropneumoniae serotype 14.</title>
        <authorList>
            <person name="Ito H."/>
        </authorList>
    </citation>
    <scope>NUCLEOTIDE SEQUENCE</scope>
    <source>
        <strain evidence="1">3906</strain>
    </source>
</reference>
<dbReference type="RefSeq" id="WP_237592696.1">
    <property type="nucleotide sequence ID" value="NZ_CP031860.1"/>
</dbReference>
<accession>A0A0H5B179</accession>
<gene>
    <name evidence="1" type="primary">cps14D</name>
</gene>
<evidence type="ECO:0000313" key="1">
    <source>
        <dbReference type="EMBL" id="BAR88565.1"/>
    </source>
</evidence>
<name>A0A0H5B179_ACTPL</name>
<organism evidence="1">
    <name type="scientific">Actinobacillus pleuropneumoniae</name>
    <name type="common">Haemophilus pleuropneumoniae</name>
    <dbReference type="NCBI Taxonomy" id="715"/>
    <lineage>
        <taxon>Bacteria</taxon>
        <taxon>Pseudomonadati</taxon>
        <taxon>Pseudomonadota</taxon>
        <taxon>Gammaproteobacteria</taxon>
        <taxon>Pasteurellales</taxon>
        <taxon>Pasteurellaceae</taxon>
        <taxon>Actinobacillus</taxon>
    </lineage>
</organism>
<proteinExistence type="predicted"/>